<accession>A0A834SCN4</accession>
<protein>
    <submittedName>
        <fullName evidence="1">Uncharacterized protein</fullName>
    </submittedName>
</protein>
<comment type="caution">
    <text evidence="1">The sequence shown here is derived from an EMBL/GenBank/DDBJ whole genome shotgun (WGS) entry which is preliminary data.</text>
</comment>
<dbReference type="EMBL" id="JAAIUW010000013">
    <property type="protein sequence ID" value="KAF7801565.1"/>
    <property type="molecule type" value="Genomic_DNA"/>
</dbReference>
<sequence length="56" mass="6868">MNTMFKSVRALPITDLVKATYYRLNTYFTEHFRMVVRFDRAETFFEVMKRQDHSID</sequence>
<keyword evidence="2" id="KW-1185">Reference proteome</keyword>
<reference evidence="1" key="1">
    <citation type="submission" date="2020-09" db="EMBL/GenBank/DDBJ databases">
        <title>Genome-Enabled Discovery of Anthraquinone Biosynthesis in Senna tora.</title>
        <authorList>
            <person name="Kang S.-H."/>
            <person name="Pandey R.P."/>
            <person name="Lee C.-M."/>
            <person name="Sim J.-S."/>
            <person name="Jeong J.-T."/>
            <person name="Choi B.-S."/>
            <person name="Jung M."/>
            <person name="Ginzburg D."/>
            <person name="Zhao K."/>
            <person name="Won S.Y."/>
            <person name="Oh T.-J."/>
            <person name="Yu Y."/>
            <person name="Kim N.-H."/>
            <person name="Lee O.R."/>
            <person name="Lee T.-H."/>
            <person name="Bashyal P."/>
            <person name="Kim T.-S."/>
            <person name="Lee W.-H."/>
            <person name="Kawkins C."/>
            <person name="Kim C.-K."/>
            <person name="Kim J.S."/>
            <person name="Ahn B.O."/>
            <person name="Rhee S.Y."/>
            <person name="Sohng J.K."/>
        </authorList>
    </citation>
    <scope>NUCLEOTIDE SEQUENCE</scope>
    <source>
        <tissue evidence="1">Leaf</tissue>
    </source>
</reference>
<dbReference type="AlphaFoldDB" id="A0A834SCN4"/>
<organism evidence="1 2">
    <name type="scientific">Senna tora</name>
    <dbReference type="NCBI Taxonomy" id="362788"/>
    <lineage>
        <taxon>Eukaryota</taxon>
        <taxon>Viridiplantae</taxon>
        <taxon>Streptophyta</taxon>
        <taxon>Embryophyta</taxon>
        <taxon>Tracheophyta</taxon>
        <taxon>Spermatophyta</taxon>
        <taxon>Magnoliopsida</taxon>
        <taxon>eudicotyledons</taxon>
        <taxon>Gunneridae</taxon>
        <taxon>Pentapetalae</taxon>
        <taxon>rosids</taxon>
        <taxon>fabids</taxon>
        <taxon>Fabales</taxon>
        <taxon>Fabaceae</taxon>
        <taxon>Caesalpinioideae</taxon>
        <taxon>Cassia clade</taxon>
        <taxon>Senna</taxon>
    </lineage>
</organism>
<dbReference type="Proteomes" id="UP000634136">
    <property type="component" value="Unassembled WGS sequence"/>
</dbReference>
<gene>
    <name evidence="1" type="ORF">G2W53_040676</name>
</gene>
<proteinExistence type="predicted"/>
<name>A0A834SCN4_9FABA</name>
<evidence type="ECO:0000313" key="1">
    <source>
        <dbReference type="EMBL" id="KAF7801565.1"/>
    </source>
</evidence>
<evidence type="ECO:0000313" key="2">
    <source>
        <dbReference type="Proteomes" id="UP000634136"/>
    </source>
</evidence>